<dbReference type="EMBL" id="FUYH01000006">
    <property type="protein sequence ID" value="SKA84814.1"/>
    <property type="molecule type" value="Genomic_DNA"/>
</dbReference>
<accession>A0A1T4X5C0</accession>
<dbReference type="RefSeq" id="WP_078696062.1">
    <property type="nucleotide sequence ID" value="NZ_FUYH01000006.1"/>
</dbReference>
<feature type="domain" description="GerMN" evidence="2">
    <location>
        <begin position="211"/>
        <end position="318"/>
    </location>
</feature>
<dbReference type="STRING" id="1147123.SAMN05443428_10670"/>
<evidence type="ECO:0000256" key="1">
    <source>
        <dbReference type="SAM" id="SignalP"/>
    </source>
</evidence>
<dbReference type="InterPro" id="IPR019606">
    <property type="entry name" value="GerMN"/>
</dbReference>
<keyword evidence="4" id="KW-1185">Reference proteome</keyword>
<evidence type="ECO:0000313" key="4">
    <source>
        <dbReference type="Proteomes" id="UP000190105"/>
    </source>
</evidence>
<name>A0A1T4X5C0_9CLOT</name>
<keyword evidence="1" id="KW-0732">Signal</keyword>
<dbReference type="AlphaFoldDB" id="A0A1T4X5C0"/>
<evidence type="ECO:0000313" key="3">
    <source>
        <dbReference type="EMBL" id="SKA84814.1"/>
    </source>
</evidence>
<dbReference type="PROSITE" id="PS51257">
    <property type="entry name" value="PROKAR_LIPOPROTEIN"/>
    <property type="match status" value="1"/>
</dbReference>
<feature type="signal peptide" evidence="1">
    <location>
        <begin position="1"/>
        <end position="23"/>
    </location>
</feature>
<gene>
    <name evidence="3" type="ORF">SAMN05443428_10670</name>
</gene>
<evidence type="ECO:0000259" key="2">
    <source>
        <dbReference type="Pfam" id="PF10646"/>
    </source>
</evidence>
<dbReference type="Proteomes" id="UP000190105">
    <property type="component" value="Unassembled WGS sequence"/>
</dbReference>
<protein>
    <submittedName>
        <fullName evidence="3">Sporulation and spore germination</fullName>
    </submittedName>
</protein>
<reference evidence="4" key="1">
    <citation type="submission" date="2017-02" db="EMBL/GenBank/DDBJ databases">
        <authorList>
            <person name="Varghese N."/>
            <person name="Submissions S."/>
        </authorList>
    </citation>
    <scope>NUCLEOTIDE SEQUENCE [LARGE SCALE GENOMIC DNA]</scope>
    <source>
        <strain evidence="4">USBA 833</strain>
    </source>
</reference>
<sequence length="344" mass="40007">MRRFLVFLSLICLLFFSSCSPSSIETKYKDKNSNYKISDFFTFKGNFKISYQSLGNNYSSRTVYIDYIKGNRIQLRIVTPSTVTGQVIESDNGELKLLTLRDEFNYIDDLTSYVNKEPEILLKEPIKLGNSWTLPNGSKRFISGIDMDVETPIGRFKCLEVTTKSKDSTKIDYYALGFGPIKTIYKDNNSISETVIDKVENSSKLIQIIKFYYPDNSSNIIYIKNKEYFKTNDLLKDIIEKNFKSAPFNTLNLISDDTKINKLYFNYPEHTVYVDFSKDFLNWLKLNALYEKIILQSIINTLGDYFNTDKICITIEGNTFISSCFITNNSNIYYVDYKNIKEYK</sequence>
<dbReference type="Gene3D" id="2.40.360.20">
    <property type="match status" value="1"/>
</dbReference>
<dbReference type="OrthoDB" id="1683231at2"/>
<proteinExistence type="predicted"/>
<dbReference type="Pfam" id="PF10646">
    <property type="entry name" value="Germane"/>
    <property type="match status" value="1"/>
</dbReference>
<feature type="chain" id="PRO_5038545245" evidence="1">
    <location>
        <begin position="24"/>
        <end position="344"/>
    </location>
</feature>
<organism evidence="3 4">
    <name type="scientific">Caloramator quimbayensis</name>
    <dbReference type="NCBI Taxonomy" id="1147123"/>
    <lineage>
        <taxon>Bacteria</taxon>
        <taxon>Bacillati</taxon>
        <taxon>Bacillota</taxon>
        <taxon>Clostridia</taxon>
        <taxon>Eubacteriales</taxon>
        <taxon>Clostridiaceae</taxon>
        <taxon>Caloramator</taxon>
    </lineage>
</organism>